<reference evidence="2 3" key="1">
    <citation type="submission" date="2012-04" db="EMBL/GenBank/DDBJ databases">
        <title>Improved High-Quality Draft sequence of Leptothrix ochracea L12.</title>
        <authorList>
            <consortium name="US DOE Joint Genome Institute"/>
            <person name="Lucas S."/>
            <person name="Han J."/>
            <person name="Lapidus A."/>
            <person name="Cheng J.-F."/>
            <person name="Goodwin L."/>
            <person name="Pitluck S."/>
            <person name="Peters L."/>
            <person name="Zeytun A."/>
            <person name="Detter J.C."/>
            <person name="Han C."/>
            <person name="Tapia R."/>
            <person name="Land M."/>
            <person name="Hauser L."/>
            <person name="Kyrpides N."/>
            <person name="Ivanova N."/>
            <person name="Pagani I."/>
            <person name="Stepanauskas R."/>
            <person name="Masland D."/>
            <person name="Poulton N."/>
            <person name="Emerson D."/>
            <person name="Fleming E."/>
            <person name="Woyke T."/>
        </authorList>
    </citation>
    <scope>NUCLEOTIDE SEQUENCE [LARGE SCALE GENOMIC DNA]</scope>
    <source>
        <strain evidence="2 3">L12</strain>
    </source>
</reference>
<comment type="similarity">
    <text evidence="1">Belongs to the bactofilin family.</text>
</comment>
<accession>I4Z533</accession>
<organism evidence="2 3">
    <name type="scientific">Leptothrix ochracea L12</name>
    <dbReference type="NCBI Taxonomy" id="735332"/>
    <lineage>
        <taxon>Bacteria</taxon>
        <taxon>Pseudomonadati</taxon>
        <taxon>Pseudomonadota</taxon>
        <taxon>Betaproteobacteria</taxon>
        <taxon>Burkholderiales</taxon>
        <taxon>Sphaerotilaceae</taxon>
        <taxon>Leptothrix</taxon>
    </lineage>
</organism>
<gene>
    <name evidence="2" type="ORF">LepocDRAFT_00000520</name>
</gene>
<evidence type="ECO:0000313" key="2">
    <source>
        <dbReference type="EMBL" id="EIM31325.1"/>
    </source>
</evidence>
<dbReference type="EMBL" id="JH660693">
    <property type="protein sequence ID" value="EIM31325.1"/>
    <property type="molecule type" value="Genomic_DNA"/>
</dbReference>
<dbReference type="InterPro" id="IPR007607">
    <property type="entry name" value="BacA/B"/>
</dbReference>
<evidence type="ECO:0000256" key="1">
    <source>
        <dbReference type="ARBA" id="ARBA00044755"/>
    </source>
</evidence>
<protein>
    <submittedName>
        <fullName evidence="2">Integral membrane protein CcmA involved in cell shape determination</fullName>
    </submittedName>
</protein>
<dbReference type="Pfam" id="PF04519">
    <property type="entry name" value="Bactofilin"/>
    <property type="match status" value="1"/>
</dbReference>
<keyword evidence="3" id="KW-1185">Reference proteome</keyword>
<dbReference type="PANTHER" id="PTHR35024">
    <property type="entry name" value="HYPOTHETICAL CYTOSOLIC PROTEIN"/>
    <property type="match status" value="1"/>
</dbReference>
<name>I4Z533_9BURK</name>
<dbReference type="HOGENOM" id="CLU_072799_7_3_4"/>
<proteinExistence type="inferred from homology"/>
<evidence type="ECO:0000313" key="3">
    <source>
        <dbReference type="Proteomes" id="UP000053899"/>
    </source>
</evidence>
<dbReference type="AlphaFoldDB" id="I4Z533"/>
<sequence length="104" mass="11059">MRFSDGLRIDGEVLGDVLALGGSNNMLFISEKAKVNGTVKAGHVIINGAVNGPVISTKMLELQSRAHIQGDIRYVALEMHQGAVIEGALNKMTDEEKVALIASN</sequence>
<dbReference type="Proteomes" id="UP000053899">
    <property type="component" value="Unassembled WGS sequence"/>
</dbReference>
<dbReference type="PANTHER" id="PTHR35024:SF4">
    <property type="entry name" value="POLYMER-FORMING CYTOSKELETAL PROTEIN"/>
    <property type="match status" value="1"/>
</dbReference>